<reference evidence="3 4" key="1">
    <citation type="submission" date="2023-07" db="EMBL/GenBank/DDBJ databases">
        <title>Sequencing the genomes of 1000 actinobacteria strains.</title>
        <authorList>
            <person name="Klenk H.-P."/>
        </authorList>
    </citation>
    <scope>NUCLEOTIDE SEQUENCE [LARGE SCALE GENOMIC DNA]</scope>
    <source>
        <strain evidence="3 4">DSM 45805</strain>
    </source>
</reference>
<dbReference type="InterPro" id="IPR036111">
    <property type="entry name" value="Mal/L-sulfo/L-lacto_DH-like_sf"/>
</dbReference>
<organism evidence="3 4">
    <name type="scientific">Amycolatopsis thermophila</name>
    <dbReference type="NCBI Taxonomy" id="206084"/>
    <lineage>
        <taxon>Bacteria</taxon>
        <taxon>Bacillati</taxon>
        <taxon>Actinomycetota</taxon>
        <taxon>Actinomycetes</taxon>
        <taxon>Pseudonocardiales</taxon>
        <taxon>Pseudonocardiaceae</taxon>
        <taxon>Amycolatopsis</taxon>
    </lineage>
</organism>
<accession>A0ABU0F616</accession>
<dbReference type="EMBL" id="JAUSUT010000001">
    <property type="protein sequence ID" value="MDQ0383021.1"/>
    <property type="molecule type" value="Genomic_DNA"/>
</dbReference>
<protein>
    <submittedName>
        <fullName evidence="3">LDH2 family malate/lactate/ureidoglycolate dehydrogenase</fullName>
    </submittedName>
</protein>
<dbReference type="Proteomes" id="UP001229651">
    <property type="component" value="Unassembled WGS sequence"/>
</dbReference>
<dbReference type="SUPFAM" id="SSF89733">
    <property type="entry name" value="L-sulfolactate dehydrogenase-like"/>
    <property type="match status" value="1"/>
</dbReference>
<proteinExistence type="inferred from homology"/>
<dbReference type="Pfam" id="PF02615">
    <property type="entry name" value="Ldh_2"/>
    <property type="match status" value="1"/>
</dbReference>
<dbReference type="PANTHER" id="PTHR11091:SF0">
    <property type="entry name" value="MALATE DEHYDROGENASE"/>
    <property type="match status" value="1"/>
</dbReference>
<dbReference type="RefSeq" id="WP_306998698.1">
    <property type="nucleotide sequence ID" value="NZ_JAUSUT010000001.1"/>
</dbReference>
<comment type="similarity">
    <text evidence="1">Belongs to the LDH2/MDH2 oxidoreductase family.</text>
</comment>
<dbReference type="Gene3D" id="1.10.1530.10">
    <property type="match status" value="1"/>
</dbReference>
<keyword evidence="4" id="KW-1185">Reference proteome</keyword>
<comment type="caution">
    <text evidence="3">The sequence shown here is derived from an EMBL/GenBank/DDBJ whole genome shotgun (WGS) entry which is preliminary data.</text>
</comment>
<dbReference type="PANTHER" id="PTHR11091">
    <property type="entry name" value="OXIDOREDUCTASE-RELATED"/>
    <property type="match status" value="1"/>
</dbReference>
<keyword evidence="2" id="KW-0560">Oxidoreductase</keyword>
<evidence type="ECO:0000256" key="1">
    <source>
        <dbReference type="ARBA" id="ARBA00006056"/>
    </source>
</evidence>
<dbReference type="InterPro" id="IPR043144">
    <property type="entry name" value="Mal/L-sulf/L-lact_DH-like_ah"/>
</dbReference>
<sequence>MSAIRAAHLTELTNRALRAAGLSGPDAARVADVLVLADLFGIHTHGVSRIPQYLDRALVGGVDVTAEVTVERVAPALARVDGANGLGPLVGSHALEAALDGARATGIGAAFARGSNHFGPVMPYLFQAAAQGFASIIASNATTTIAPWGGREARLGNNPLGWGVPRPGGDPVLLDIAMSVVARAKIRAAAKAGESIPDTWATDRAGVPTTDPHAALDGFLQPAGGHKGYGLALMVDMFAGLLSGAGYLTRVSSWNDNPDRPQDLGHVFILIDATRLLPADALAGRVDDFTGILHDTPPADPARPVQVPGERELANYHRQRRDGVEVAEDDLRLLRELAEG</sequence>
<evidence type="ECO:0000313" key="3">
    <source>
        <dbReference type="EMBL" id="MDQ0383021.1"/>
    </source>
</evidence>
<evidence type="ECO:0000256" key="2">
    <source>
        <dbReference type="ARBA" id="ARBA00023002"/>
    </source>
</evidence>
<dbReference type="Gene3D" id="3.30.1370.60">
    <property type="entry name" value="Hypothetical oxidoreductase yiak, domain 2"/>
    <property type="match status" value="1"/>
</dbReference>
<name>A0ABU0F616_9PSEU</name>
<dbReference type="InterPro" id="IPR043143">
    <property type="entry name" value="Mal/L-sulf/L-lact_DH-like_NADP"/>
</dbReference>
<gene>
    <name evidence="3" type="ORF">FB470_007015</name>
</gene>
<dbReference type="InterPro" id="IPR003767">
    <property type="entry name" value="Malate/L-lactate_DH-like"/>
</dbReference>
<evidence type="ECO:0000313" key="4">
    <source>
        <dbReference type="Proteomes" id="UP001229651"/>
    </source>
</evidence>